<dbReference type="InterPro" id="IPR037522">
    <property type="entry name" value="HD_GYP_dom"/>
</dbReference>
<evidence type="ECO:0000313" key="4">
    <source>
        <dbReference type="Proteomes" id="UP000070456"/>
    </source>
</evidence>
<protein>
    <submittedName>
        <fullName evidence="3">Cyclic di-GMP phosphodiesterase response regulator RpfG</fullName>
        <ecNumber evidence="3">3.1.4.52</ecNumber>
    </submittedName>
</protein>
<dbReference type="Proteomes" id="UP000070456">
    <property type="component" value="Unassembled WGS sequence"/>
</dbReference>
<sequence length="354" mass="40406">MRLVRLENVTSGMILAKDIYSCEGKILLAKGVTLTSHFIKRLQSLSIGEIYIEDEISRDIEIVDIIDDKTRMMAKQTLYQAVQDLKANKSLDFSSIQMVINRIVDELLRNKDIMVNLSDLRCVDEYTFAHSVNVAVLSIVIGKALGFHELRLRDLGIGAILHDIGKTQVPNEILNKPGKLELHEIEIMKNHPAFGYEILKEYCEISSLSRVAALMHHERVDGSGYPFGKRGSEIPEFARIIAIADTYDAMTSNRVYRKKITPNKAVEYLMSMGDYHFDHDMVKVFLNHITVFPVGTIVKLNTQEKAIVIDNNRYCPTRPIVRIIKDSKGEYVTKFQEIDLQKKLNIFIEEVCDE</sequence>
<dbReference type="Gene3D" id="1.10.3210.10">
    <property type="entry name" value="Hypothetical protein af1432"/>
    <property type="match status" value="1"/>
</dbReference>
<dbReference type="PROSITE" id="PS51831">
    <property type="entry name" value="HD"/>
    <property type="match status" value="1"/>
</dbReference>
<evidence type="ECO:0000313" key="3">
    <source>
        <dbReference type="EMBL" id="KXG74182.1"/>
    </source>
</evidence>
<dbReference type="RefSeq" id="WP_068557438.1">
    <property type="nucleotide sequence ID" value="NZ_LOEE01000061.1"/>
</dbReference>
<evidence type="ECO:0000259" key="2">
    <source>
        <dbReference type="PROSITE" id="PS51832"/>
    </source>
</evidence>
<feature type="domain" description="HD" evidence="1">
    <location>
        <begin position="127"/>
        <end position="250"/>
    </location>
</feature>
<dbReference type="STRING" id="520762.AN619_25000"/>
<reference evidence="3 4" key="1">
    <citation type="submission" date="2015-12" db="EMBL/GenBank/DDBJ databases">
        <title>Draft genome sequence of the thermoanaerobe Thermotalea metallivorans, an isolate from the runoff channel of the Great Artesian Basin, Australia.</title>
        <authorList>
            <person name="Patel B.K."/>
        </authorList>
    </citation>
    <scope>NUCLEOTIDE SEQUENCE [LARGE SCALE GENOMIC DNA]</scope>
    <source>
        <strain evidence="3 4">B2-1</strain>
    </source>
</reference>
<name>A0A140L0V7_9FIRM</name>
<dbReference type="EMBL" id="LOEE01000061">
    <property type="protein sequence ID" value="KXG74182.1"/>
    <property type="molecule type" value="Genomic_DNA"/>
</dbReference>
<dbReference type="InterPro" id="IPR003607">
    <property type="entry name" value="HD/PDEase_dom"/>
</dbReference>
<comment type="caution">
    <text evidence="3">The sequence shown here is derived from an EMBL/GenBank/DDBJ whole genome shotgun (WGS) entry which is preliminary data.</text>
</comment>
<dbReference type="GO" id="GO:0071111">
    <property type="term" value="F:cyclic-guanylate-specific phosphodiesterase activity"/>
    <property type="evidence" value="ECO:0007669"/>
    <property type="project" value="UniProtKB-EC"/>
</dbReference>
<dbReference type="PROSITE" id="PS51832">
    <property type="entry name" value="HD_GYP"/>
    <property type="match status" value="1"/>
</dbReference>
<feature type="domain" description="HD-GYP" evidence="2">
    <location>
        <begin position="105"/>
        <end position="301"/>
    </location>
</feature>
<dbReference type="SUPFAM" id="SSF109604">
    <property type="entry name" value="HD-domain/PDEase-like"/>
    <property type="match status" value="1"/>
</dbReference>
<proteinExistence type="predicted"/>
<dbReference type="Pfam" id="PF13487">
    <property type="entry name" value="HD_5"/>
    <property type="match status" value="1"/>
</dbReference>
<accession>A0A140L0V7</accession>
<dbReference type="PANTHER" id="PTHR43155">
    <property type="entry name" value="CYCLIC DI-GMP PHOSPHODIESTERASE PA4108-RELATED"/>
    <property type="match status" value="1"/>
</dbReference>
<dbReference type="AlphaFoldDB" id="A0A140L0V7"/>
<dbReference type="EC" id="3.1.4.52" evidence="3"/>
<dbReference type="SMART" id="SM00471">
    <property type="entry name" value="HDc"/>
    <property type="match status" value="1"/>
</dbReference>
<dbReference type="NCBIfam" id="TIGR00277">
    <property type="entry name" value="HDIG"/>
    <property type="match status" value="1"/>
</dbReference>
<evidence type="ECO:0000259" key="1">
    <source>
        <dbReference type="PROSITE" id="PS51831"/>
    </source>
</evidence>
<dbReference type="InterPro" id="IPR006675">
    <property type="entry name" value="HDIG_dom"/>
</dbReference>
<dbReference type="InterPro" id="IPR006674">
    <property type="entry name" value="HD_domain"/>
</dbReference>
<gene>
    <name evidence="3" type="primary">rpfG_10</name>
    <name evidence="3" type="ORF">AN619_25000</name>
</gene>
<keyword evidence="4" id="KW-1185">Reference proteome</keyword>
<dbReference type="PANTHER" id="PTHR43155:SF2">
    <property type="entry name" value="CYCLIC DI-GMP PHOSPHODIESTERASE PA4108"/>
    <property type="match status" value="1"/>
</dbReference>
<keyword evidence="3" id="KW-0378">Hydrolase</keyword>
<dbReference type="CDD" id="cd00077">
    <property type="entry name" value="HDc"/>
    <property type="match status" value="1"/>
</dbReference>
<organism evidence="3 4">
    <name type="scientific">Thermotalea metallivorans</name>
    <dbReference type="NCBI Taxonomy" id="520762"/>
    <lineage>
        <taxon>Bacteria</taxon>
        <taxon>Bacillati</taxon>
        <taxon>Bacillota</taxon>
        <taxon>Clostridia</taxon>
        <taxon>Peptostreptococcales</taxon>
        <taxon>Thermotaleaceae</taxon>
        <taxon>Thermotalea</taxon>
    </lineage>
</organism>